<comment type="caution">
    <text evidence="3">The sequence shown here is derived from an EMBL/GenBank/DDBJ whole genome shotgun (WGS) entry which is preliminary data.</text>
</comment>
<feature type="domain" description="Lin-15A/B-like" evidence="2">
    <location>
        <begin position="127"/>
        <end position="241"/>
    </location>
</feature>
<protein>
    <recommendedName>
        <fullName evidence="2">Lin-15A/B-like domain-containing protein</fullName>
    </recommendedName>
</protein>
<evidence type="ECO:0000313" key="4">
    <source>
        <dbReference type="Proteomes" id="UP000494206"/>
    </source>
</evidence>
<evidence type="ECO:0000259" key="2">
    <source>
        <dbReference type="Pfam" id="PF25375"/>
    </source>
</evidence>
<name>A0A8S1EBG8_9PELO</name>
<accession>A0A8S1EBG8</accession>
<proteinExistence type="predicted"/>
<sequence length="292" mass="33374">MSVGSSDAGMPLLLFPQLFLPQEARVFVLQHNNIYVNDAELENINYDRNTLFDPLFLDSPNSRVSQESDSNPDVSEDEDNEEENDFENAQEEGEDDEDDNEEGEEEMEEENREFDLFLNAENDSGCRRCFVCGLLMHSEAFERVNKSDIVLLLYCDILTGEVSPQEATEAYLMVRNNCCANHFANKANQLMAAFGENNSSDINLKTERSLELLEIFPKKFQKIIPIKYFLQHLQNFEAKWREQSPEVVREHIFHVSIDQPGFGNNVVDVCDGQEKTVVDGDDSNNGNEFLGF</sequence>
<dbReference type="InterPro" id="IPR057432">
    <property type="entry name" value="Lin-15A/B-like_dom"/>
</dbReference>
<feature type="compositionally biased region" description="Acidic residues" evidence="1">
    <location>
        <begin position="74"/>
        <end position="111"/>
    </location>
</feature>
<dbReference type="Pfam" id="PF25375">
    <property type="entry name" value="Lin-15B"/>
    <property type="match status" value="1"/>
</dbReference>
<reference evidence="3 4" key="1">
    <citation type="submission" date="2020-04" db="EMBL/GenBank/DDBJ databases">
        <authorList>
            <person name="Laetsch R D."/>
            <person name="Stevens L."/>
            <person name="Kumar S."/>
            <person name="Blaxter L. M."/>
        </authorList>
    </citation>
    <scope>NUCLEOTIDE SEQUENCE [LARGE SCALE GENOMIC DNA]</scope>
</reference>
<evidence type="ECO:0000256" key="1">
    <source>
        <dbReference type="SAM" id="MobiDB-lite"/>
    </source>
</evidence>
<dbReference type="Proteomes" id="UP000494206">
    <property type="component" value="Unassembled WGS sequence"/>
</dbReference>
<gene>
    <name evidence="3" type="ORF">CBOVIS_LOCUS3837</name>
</gene>
<dbReference type="EMBL" id="CADEPM010000002">
    <property type="protein sequence ID" value="CAB3401028.1"/>
    <property type="molecule type" value="Genomic_DNA"/>
</dbReference>
<feature type="region of interest" description="Disordered" evidence="1">
    <location>
        <begin position="60"/>
        <end position="111"/>
    </location>
</feature>
<organism evidence="3 4">
    <name type="scientific">Caenorhabditis bovis</name>
    <dbReference type="NCBI Taxonomy" id="2654633"/>
    <lineage>
        <taxon>Eukaryota</taxon>
        <taxon>Metazoa</taxon>
        <taxon>Ecdysozoa</taxon>
        <taxon>Nematoda</taxon>
        <taxon>Chromadorea</taxon>
        <taxon>Rhabditida</taxon>
        <taxon>Rhabditina</taxon>
        <taxon>Rhabditomorpha</taxon>
        <taxon>Rhabditoidea</taxon>
        <taxon>Rhabditidae</taxon>
        <taxon>Peloderinae</taxon>
        <taxon>Caenorhabditis</taxon>
    </lineage>
</organism>
<dbReference type="AlphaFoldDB" id="A0A8S1EBG8"/>
<evidence type="ECO:0000313" key="3">
    <source>
        <dbReference type="EMBL" id="CAB3401028.1"/>
    </source>
</evidence>
<keyword evidence="4" id="KW-1185">Reference proteome</keyword>